<dbReference type="PROSITE" id="PS51099">
    <property type="entry name" value="PTS_EIIB_TYPE_2"/>
    <property type="match status" value="1"/>
</dbReference>
<dbReference type="Proteomes" id="UP000277671">
    <property type="component" value="Unassembled WGS sequence"/>
</dbReference>
<sequence length="102" mass="10638">MGSINGKDVHKIVVACDAGMGSSVMLASQLRKQLKKFSVTVEHTPVNSIPADADLVVTHTGLAARARASAPDKIIIPFQVFLGDPAVTKVVKAIETGDEISG</sequence>
<keyword evidence="3" id="KW-0597">Phosphoprotein</keyword>
<dbReference type="InterPro" id="IPR013011">
    <property type="entry name" value="PTS_EIIB_2"/>
</dbReference>
<evidence type="ECO:0000256" key="2">
    <source>
        <dbReference type="ARBA" id="ARBA00022448"/>
    </source>
</evidence>
<dbReference type="Pfam" id="PF02302">
    <property type="entry name" value="PTS_IIB"/>
    <property type="match status" value="1"/>
</dbReference>
<dbReference type="OrthoDB" id="3294960at2"/>
<dbReference type="GO" id="GO:0005886">
    <property type="term" value="C:plasma membrane"/>
    <property type="evidence" value="ECO:0007669"/>
    <property type="project" value="TreeGrafter"/>
</dbReference>
<evidence type="ECO:0000313" key="8">
    <source>
        <dbReference type="EMBL" id="RKR92871.1"/>
    </source>
</evidence>
<evidence type="ECO:0000256" key="5">
    <source>
        <dbReference type="ARBA" id="ARBA00022679"/>
    </source>
</evidence>
<dbReference type="AlphaFoldDB" id="A0A495JVJ2"/>
<keyword evidence="5" id="KW-0808">Transferase</keyword>
<dbReference type="GO" id="GO:0090563">
    <property type="term" value="F:protein-phosphocysteine-sugar phosphotransferase activity"/>
    <property type="evidence" value="ECO:0007669"/>
    <property type="project" value="TreeGrafter"/>
</dbReference>
<dbReference type="RefSeq" id="WP_121160808.1">
    <property type="nucleotide sequence ID" value="NZ_RBKT01000001.1"/>
</dbReference>
<accession>A0A495JVJ2</accession>
<dbReference type="EMBL" id="RBKT01000001">
    <property type="protein sequence ID" value="RKR92871.1"/>
    <property type="molecule type" value="Genomic_DNA"/>
</dbReference>
<keyword evidence="6" id="KW-0598">Phosphotransferase system</keyword>
<comment type="function">
    <text evidence="1">The phosphoenolpyruvate-dependent sugar phosphotransferase system (sugar PTS), a major carbohydrate active transport system, catalyzes the phosphorylation of incoming sugar substrates concomitantly with their translocation across the cell membrane. The enzyme II CmtAB PTS system is involved in D-mannitol transport.</text>
</comment>
<evidence type="ECO:0000313" key="9">
    <source>
        <dbReference type="Proteomes" id="UP000277671"/>
    </source>
</evidence>
<gene>
    <name evidence="8" type="ORF">BDK92_7353</name>
</gene>
<keyword evidence="2" id="KW-0813">Transport</keyword>
<dbReference type="InterPro" id="IPR050893">
    <property type="entry name" value="Sugar_PTS"/>
</dbReference>
<dbReference type="InterPro" id="IPR003501">
    <property type="entry name" value="PTS_EIIB_2/3"/>
</dbReference>
<dbReference type="PANTHER" id="PTHR30181:SF2">
    <property type="entry name" value="PTS SYSTEM MANNITOL-SPECIFIC EIICBA COMPONENT"/>
    <property type="match status" value="1"/>
</dbReference>
<evidence type="ECO:0000256" key="3">
    <source>
        <dbReference type="ARBA" id="ARBA00022553"/>
    </source>
</evidence>
<proteinExistence type="predicted"/>
<reference evidence="8 9" key="1">
    <citation type="submission" date="2018-10" db="EMBL/GenBank/DDBJ databases">
        <title>Sequencing the genomes of 1000 actinobacteria strains.</title>
        <authorList>
            <person name="Klenk H.-P."/>
        </authorList>
    </citation>
    <scope>NUCLEOTIDE SEQUENCE [LARGE SCALE GENOMIC DNA]</scope>
    <source>
        <strain evidence="8 9">DSM 45175</strain>
    </source>
</reference>
<dbReference type="PANTHER" id="PTHR30181">
    <property type="entry name" value="MANNITOL PERMEASE IIC COMPONENT"/>
    <property type="match status" value="1"/>
</dbReference>
<dbReference type="GO" id="GO:0009401">
    <property type="term" value="P:phosphoenolpyruvate-dependent sugar phosphotransferase system"/>
    <property type="evidence" value="ECO:0007669"/>
    <property type="project" value="UniProtKB-KW"/>
</dbReference>
<dbReference type="Gene3D" id="3.40.50.2300">
    <property type="match status" value="1"/>
</dbReference>
<keyword evidence="9" id="KW-1185">Reference proteome</keyword>
<keyword evidence="4" id="KW-0762">Sugar transport</keyword>
<evidence type="ECO:0000256" key="1">
    <source>
        <dbReference type="ARBA" id="ARBA00002434"/>
    </source>
</evidence>
<dbReference type="SUPFAM" id="SSF52794">
    <property type="entry name" value="PTS system IIB component-like"/>
    <property type="match status" value="1"/>
</dbReference>
<protein>
    <submittedName>
        <fullName evidence="8">PTS system mannitol-specific IIB component</fullName>
    </submittedName>
</protein>
<evidence type="ECO:0000256" key="6">
    <source>
        <dbReference type="ARBA" id="ARBA00022683"/>
    </source>
</evidence>
<comment type="caution">
    <text evidence="8">The sequence shown here is derived from an EMBL/GenBank/DDBJ whole genome shotgun (WGS) entry which is preliminary data.</text>
</comment>
<feature type="domain" description="PTS EIIB type-2" evidence="7">
    <location>
        <begin position="10"/>
        <end position="99"/>
    </location>
</feature>
<dbReference type="GO" id="GO:0008982">
    <property type="term" value="F:protein-N(PI)-phosphohistidine-sugar phosphotransferase activity"/>
    <property type="evidence" value="ECO:0007669"/>
    <property type="project" value="InterPro"/>
</dbReference>
<name>A0A495JVJ2_9ACTN</name>
<organism evidence="8 9">
    <name type="scientific">Micromonospora pisi</name>
    <dbReference type="NCBI Taxonomy" id="589240"/>
    <lineage>
        <taxon>Bacteria</taxon>
        <taxon>Bacillati</taxon>
        <taxon>Actinomycetota</taxon>
        <taxon>Actinomycetes</taxon>
        <taxon>Micromonosporales</taxon>
        <taxon>Micromonosporaceae</taxon>
        <taxon>Micromonospora</taxon>
    </lineage>
</organism>
<dbReference type="InterPro" id="IPR036095">
    <property type="entry name" value="PTS_EIIB-like_sf"/>
</dbReference>
<evidence type="ECO:0000256" key="4">
    <source>
        <dbReference type="ARBA" id="ARBA00022597"/>
    </source>
</evidence>
<evidence type="ECO:0000259" key="7">
    <source>
        <dbReference type="PROSITE" id="PS51099"/>
    </source>
</evidence>